<protein>
    <submittedName>
        <fullName evidence="2">Uncharacterized protein</fullName>
    </submittedName>
</protein>
<organism evidence="2 3">
    <name type="scientific">Drosophila virilis</name>
    <name type="common">Fruit fly</name>
    <dbReference type="NCBI Taxonomy" id="7244"/>
    <lineage>
        <taxon>Eukaryota</taxon>
        <taxon>Metazoa</taxon>
        <taxon>Ecdysozoa</taxon>
        <taxon>Arthropoda</taxon>
        <taxon>Hexapoda</taxon>
        <taxon>Insecta</taxon>
        <taxon>Pterygota</taxon>
        <taxon>Neoptera</taxon>
        <taxon>Endopterygota</taxon>
        <taxon>Diptera</taxon>
        <taxon>Brachycera</taxon>
        <taxon>Muscomorpha</taxon>
        <taxon>Ephydroidea</taxon>
        <taxon>Drosophilidae</taxon>
        <taxon>Drosophila</taxon>
    </lineage>
</organism>
<feature type="transmembrane region" description="Helical" evidence="1">
    <location>
        <begin position="15"/>
        <end position="33"/>
    </location>
</feature>
<reference evidence="2 3" key="1">
    <citation type="journal article" date="2007" name="Nature">
        <title>Evolution of genes and genomes on the Drosophila phylogeny.</title>
        <authorList>
            <consortium name="Drosophila 12 Genomes Consortium"/>
            <person name="Clark A.G."/>
            <person name="Eisen M.B."/>
            <person name="Smith D.R."/>
            <person name="Bergman C.M."/>
            <person name="Oliver B."/>
            <person name="Markow T.A."/>
            <person name="Kaufman T.C."/>
            <person name="Kellis M."/>
            <person name="Gelbart W."/>
            <person name="Iyer V.N."/>
            <person name="Pollard D.A."/>
            <person name="Sackton T.B."/>
            <person name="Larracuente A.M."/>
            <person name="Singh N.D."/>
            <person name="Abad J.P."/>
            <person name="Abt D.N."/>
            <person name="Adryan B."/>
            <person name="Aguade M."/>
            <person name="Akashi H."/>
            <person name="Anderson W.W."/>
            <person name="Aquadro C.F."/>
            <person name="Ardell D.H."/>
            <person name="Arguello R."/>
            <person name="Artieri C.G."/>
            <person name="Barbash D.A."/>
            <person name="Barker D."/>
            <person name="Barsanti P."/>
            <person name="Batterham P."/>
            <person name="Batzoglou S."/>
            <person name="Begun D."/>
            <person name="Bhutkar A."/>
            <person name="Blanco E."/>
            <person name="Bosak S.A."/>
            <person name="Bradley R.K."/>
            <person name="Brand A.D."/>
            <person name="Brent M.R."/>
            <person name="Brooks A.N."/>
            <person name="Brown R.H."/>
            <person name="Butlin R.K."/>
            <person name="Caggese C."/>
            <person name="Calvi B.R."/>
            <person name="Bernardo de Carvalho A."/>
            <person name="Caspi A."/>
            <person name="Castrezana S."/>
            <person name="Celniker S.E."/>
            <person name="Chang J.L."/>
            <person name="Chapple C."/>
            <person name="Chatterji S."/>
            <person name="Chinwalla A."/>
            <person name="Civetta A."/>
            <person name="Clifton S.W."/>
            <person name="Comeron J.M."/>
            <person name="Costello J.C."/>
            <person name="Coyne J.A."/>
            <person name="Daub J."/>
            <person name="David R.G."/>
            <person name="Delcher A.L."/>
            <person name="Delehaunty K."/>
            <person name="Do C.B."/>
            <person name="Ebling H."/>
            <person name="Edwards K."/>
            <person name="Eickbush T."/>
            <person name="Evans J.D."/>
            <person name="Filipski A."/>
            <person name="Findeiss S."/>
            <person name="Freyhult E."/>
            <person name="Fulton L."/>
            <person name="Fulton R."/>
            <person name="Garcia A.C."/>
            <person name="Gardiner A."/>
            <person name="Garfield D.A."/>
            <person name="Garvin B.E."/>
            <person name="Gibson G."/>
            <person name="Gilbert D."/>
            <person name="Gnerre S."/>
            <person name="Godfrey J."/>
            <person name="Good R."/>
            <person name="Gotea V."/>
            <person name="Gravely B."/>
            <person name="Greenberg A.J."/>
            <person name="Griffiths-Jones S."/>
            <person name="Gross S."/>
            <person name="Guigo R."/>
            <person name="Gustafson E.A."/>
            <person name="Haerty W."/>
            <person name="Hahn M.W."/>
            <person name="Halligan D.L."/>
            <person name="Halpern A.L."/>
            <person name="Halter G.M."/>
            <person name="Han M.V."/>
            <person name="Heger A."/>
            <person name="Hillier L."/>
            <person name="Hinrichs A.S."/>
            <person name="Holmes I."/>
            <person name="Hoskins R.A."/>
            <person name="Hubisz M.J."/>
            <person name="Hultmark D."/>
            <person name="Huntley M.A."/>
            <person name="Jaffe D.B."/>
            <person name="Jagadeeshan S."/>
            <person name="Jeck W.R."/>
            <person name="Johnson J."/>
            <person name="Jones C.D."/>
            <person name="Jordan W.C."/>
            <person name="Karpen G.H."/>
            <person name="Kataoka E."/>
            <person name="Keightley P.D."/>
            <person name="Kheradpour P."/>
            <person name="Kirkness E.F."/>
            <person name="Koerich L.B."/>
            <person name="Kristiansen K."/>
            <person name="Kudrna D."/>
            <person name="Kulathinal R.J."/>
            <person name="Kumar S."/>
            <person name="Kwok R."/>
            <person name="Lander E."/>
            <person name="Langley C.H."/>
            <person name="Lapoint R."/>
            <person name="Lazzaro B.P."/>
            <person name="Lee S.J."/>
            <person name="Levesque L."/>
            <person name="Li R."/>
            <person name="Lin C.F."/>
            <person name="Lin M.F."/>
            <person name="Lindblad-Toh K."/>
            <person name="Llopart A."/>
            <person name="Long M."/>
            <person name="Low L."/>
            <person name="Lozovsky E."/>
            <person name="Lu J."/>
            <person name="Luo M."/>
            <person name="Machado C.A."/>
            <person name="Makalowski W."/>
            <person name="Marzo M."/>
            <person name="Matsuda M."/>
            <person name="Matzkin L."/>
            <person name="McAllister B."/>
            <person name="McBride C.S."/>
            <person name="McKernan B."/>
            <person name="McKernan K."/>
            <person name="Mendez-Lago M."/>
            <person name="Minx P."/>
            <person name="Mollenhauer M.U."/>
            <person name="Montooth K."/>
            <person name="Mount S.M."/>
            <person name="Mu X."/>
            <person name="Myers E."/>
            <person name="Negre B."/>
            <person name="Newfeld S."/>
            <person name="Nielsen R."/>
            <person name="Noor M.A."/>
            <person name="O'Grady P."/>
            <person name="Pachter L."/>
            <person name="Papaceit M."/>
            <person name="Parisi M.J."/>
            <person name="Parisi M."/>
            <person name="Parts L."/>
            <person name="Pedersen J.S."/>
            <person name="Pesole G."/>
            <person name="Phillippy A.M."/>
            <person name="Ponting C.P."/>
            <person name="Pop M."/>
            <person name="Porcelli D."/>
            <person name="Powell J.R."/>
            <person name="Prohaska S."/>
            <person name="Pruitt K."/>
            <person name="Puig M."/>
            <person name="Quesneville H."/>
            <person name="Ram K.R."/>
            <person name="Rand D."/>
            <person name="Rasmussen M.D."/>
            <person name="Reed L.K."/>
            <person name="Reenan R."/>
            <person name="Reily A."/>
            <person name="Remington K.A."/>
            <person name="Rieger T.T."/>
            <person name="Ritchie M.G."/>
            <person name="Robin C."/>
            <person name="Rogers Y.H."/>
            <person name="Rohde C."/>
            <person name="Rozas J."/>
            <person name="Rubenfield M.J."/>
            <person name="Ruiz A."/>
            <person name="Russo S."/>
            <person name="Salzberg S.L."/>
            <person name="Sanchez-Gracia A."/>
            <person name="Saranga D.J."/>
            <person name="Sato H."/>
            <person name="Schaeffer S.W."/>
            <person name="Schatz M.C."/>
            <person name="Schlenke T."/>
            <person name="Schwartz R."/>
            <person name="Segarra C."/>
            <person name="Singh R.S."/>
            <person name="Sirot L."/>
            <person name="Sirota M."/>
            <person name="Sisneros N.B."/>
            <person name="Smith C.D."/>
            <person name="Smith T.F."/>
            <person name="Spieth J."/>
            <person name="Stage D.E."/>
            <person name="Stark A."/>
            <person name="Stephan W."/>
            <person name="Strausberg R.L."/>
            <person name="Strempel S."/>
            <person name="Sturgill D."/>
            <person name="Sutton G."/>
            <person name="Sutton G.G."/>
            <person name="Tao W."/>
            <person name="Teichmann S."/>
            <person name="Tobari Y.N."/>
            <person name="Tomimura Y."/>
            <person name="Tsolas J.M."/>
            <person name="Valente V.L."/>
            <person name="Venter E."/>
            <person name="Venter J.C."/>
            <person name="Vicario S."/>
            <person name="Vieira F.G."/>
            <person name="Vilella A.J."/>
            <person name="Villasante A."/>
            <person name="Walenz B."/>
            <person name="Wang J."/>
            <person name="Wasserman M."/>
            <person name="Watts T."/>
            <person name="Wilson D."/>
            <person name="Wilson R.K."/>
            <person name="Wing R.A."/>
            <person name="Wolfner M.F."/>
            <person name="Wong A."/>
            <person name="Wong G.K."/>
            <person name="Wu C.I."/>
            <person name="Wu G."/>
            <person name="Yamamoto D."/>
            <person name="Yang H.P."/>
            <person name="Yang S.P."/>
            <person name="Yorke J.A."/>
            <person name="Yoshida K."/>
            <person name="Zdobnov E."/>
            <person name="Zhang P."/>
            <person name="Zhang Y."/>
            <person name="Zimin A.V."/>
            <person name="Baldwin J."/>
            <person name="Abdouelleil A."/>
            <person name="Abdulkadir J."/>
            <person name="Abebe A."/>
            <person name="Abera B."/>
            <person name="Abreu J."/>
            <person name="Acer S.C."/>
            <person name="Aftuck L."/>
            <person name="Alexander A."/>
            <person name="An P."/>
            <person name="Anderson E."/>
            <person name="Anderson S."/>
            <person name="Arachi H."/>
            <person name="Azer M."/>
            <person name="Bachantsang P."/>
            <person name="Barry A."/>
            <person name="Bayul T."/>
            <person name="Berlin A."/>
            <person name="Bessette D."/>
            <person name="Bloom T."/>
            <person name="Blye J."/>
            <person name="Boguslavskiy L."/>
            <person name="Bonnet C."/>
            <person name="Boukhgalter B."/>
            <person name="Bourzgui I."/>
            <person name="Brown A."/>
            <person name="Cahill P."/>
            <person name="Channer S."/>
            <person name="Cheshatsang Y."/>
            <person name="Chuda L."/>
            <person name="Citroen M."/>
            <person name="Collymore A."/>
            <person name="Cooke P."/>
            <person name="Costello M."/>
            <person name="D'Aco K."/>
            <person name="Daza R."/>
            <person name="De Haan G."/>
            <person name="DeGray S."/>
            <person name="DeMaso C."/>
            <person name="Dhargay N."/>
            <person name="Dooley K."/>
            <person name="Dooley E."/>
            <person name="Doricent M."/>
            <person name="Dorje P."/>
            <person name="Dorjee K."/>
            <person name="Dupes A."/>
            <person name="Elong R."/>
            <person name="Falk J."/>
            <person name="Farina A."/>
            <person name="Faro S."/>
            <person name="Ferguson D."/>
            <person name="Fisher S."/>
            <person name="Foley C.D."/>
            <person name="Franke A."/>
            <person name="Friedrich D."/>
            <person name="Gadbois L."/>
            <person name="Gearin G."/>
            <person name="Gearin C.R."/>
            <person name="Giannoukos G."/>
            <person name="Goode T."/>
            <person name="Graham J."/>
            <person name="Grandbois E."/>
            <person name="Grewal S."/>
            <person name="Gyaltsen K."/>
            <person name="Hafez N."/>
            <person name="Hagos B."/>
            <person name="Hall J."/>
            <person name="Henson C."/>
            <person name="Hollinger A."/>
            <person name="Honan T."/>
            <person name="Huard M.D."/>
            <person name="Hughes L."/>
            <person name="Hurhula B."/>
            <person name="Husby M.E."/>
            <person name="Kamat A."/>
            <person name="Kanga B."/>
            <person name="Kashin S."/>
            <person name="Khazanovich D."/>
            <person name="Kisner P."/>
            <person name="Lance K."/>
            <person name="Lara M."/>
            <person name="Lee W."/>
            <person name="Lennon N."/>
            <person name="Letendre F."/>
            <person name="LeVine R."/>
            <person name="Lipovsky A."/>
            <person name="Liu X."/>
            <person name="Liu J."/>
            <person name="Liu S."/>
            <person name="Lokyitsang T."/>
            <person name="Lokyitsang Y."/>
            <person name="Lubonja R."/>
            <person name="Lui A."/>
            <person name="MacDonald P."/>
            <person name="Magnisalis V."/>
            <person name="Maru K."/>
            <person name="Matthews C."/>
            <person name="McCusker W."/>
            <person name="McDonough S."/>
            <person name="Mehta T."/>
            <person name="Meldrim J."/>
            <person name="Meneus L."/>
            <person name="Mihai O."/>
            <person name="Mihalev A."/>
            <person name="Mihova T."/>
            <person name="Mittelman R."/>
            <person name="Mlenga V."/>
            <person name="Montmayeur A."/>
            <person name="Mulrain L."/>
            <person name="Navidi A."/>
            <person name="Naylor J."/>
            <person name="Negash T."/>
            <person name="Nguyen T."/>
            <person name="Nguyen N."/>
            <person name="Nicol R."/>
            <person name="Norbu C."/>
            <person name="Norbu N."/>
            <person name="Novod N."/>
            <person name="O'Neill B."/>
            <person name="Osman S."/>
            <person name="Markiewicz E."/>
            <person name="Oyono O.L."/>
            <person name="Patti C."/>
            <person name="Phunkhang P."/>
            <person name="Pierre F."/>
            <person name="Priest M."/>
            <person name="Raghuraman S."/>
            <person name="Rege F."/>
            <person name="Reyes R."/>
            <person name="Rise C."/>
            <person name="Rogov P."/>
            <person name="Ross K."/>
            <person name="Ryan E."/>
            <person name="Settipalli S."/>
            <person name="Shea T."/>
            <person name="Sherpa N."/>
            <person name="Shi L."/>
            <person name="Shih D."/>
            <person name="Sparrow T."/>
            <person name="Spaulding J."/>
            <person name="Stalker J."/>
            <person name="Stange-Thomann N."/>
            <person name="Stavropoulos S."/>
            <person name="Stone C."/>
            <person name="Strader C."/>
            <person name="Tesfaye S."/>
            <person name="Thomson T."/>
            <person name="Thoulutsang Y."/>
            <person name="Thoulutsang D."/>
            <person name="Topham K."/>
            <person name="Topping I."/>
            <person name="Tsamla T."/>
            <person name="Vassiliev H."/>
            <person name="Vo A."/>
            <person name="Wangchuk T."/>
            <person name="Wangdi T."/>
            <person name="Weiand M."/>
            <person name="Wilkinson J."/>
            <person name="Wilson A."/>
            <person name="Yadav S."/>
            <person name="Young G."/>
            <person name="Yu Q."/>
            <person name="Zembek L."/>
            <person name="Zhong D."/>
            <person name="Zimmer A."/>
            <person name="Zwirko Z."/>
            <person name="Jaffe D.B."/>
            <person name="Alvarez P."/>
            <person name="Brockman W."/>
            <person name="Butler J."/>
            <person name="Chin C."/>
            <person name="Gnerre S."/>
            <person name="Grabherr M."/>
            <person name="Kleber M."/>
            <person name="Mauceli E."/>
            <person name="MacCallum I."/>
        </authorList>
    </citation>
    <scope>NUCLEOTIDE SEQUENCE [LARGE SCALE GENOMIC DNA]</scope>
    <source>
        <strain evidence="3">Tucson 15010-1051.87</strain>
    </source>
</reference>
<dbReference type="Pfam" id="PF15883">
    <property type="entry name" value="DUF4736"/>
    <property type="match status" value="1"/>
</dbReference>
<name>B4LE84_DROVI</name>
<dbReference type="EMBL" id="CH940647">
    <property type="protein sequence ID" value="EDW69040.1"/>
    <property type="molecule type" value="Genomic_DNA"/>
</dbReference>
<evidence type="ECO:0000256" key="1">
    <source>
        <dbReference type="SAM" id="Phobius"/>
    </source>
</evidence>
<keyword evidence="1" id="KW-0472">Membrane</keyword>
<keyword evidence="1" id="KW-1133">Transmembrane helix</keyword>
<dbReference type="eggNOG" id="ENOG502T6ZU">
    <property type="taxonomic scope" value="Eukaryota"/>
</dbReference>
<evidence type="ECO:0000313" key="2">
    <source>
        <dbReference type="EMBL" id="EDW69040.1"/>
    </source>
</evidence>
<dbReference type="Proteomes" id="UP000008792">
    <property type="component" value="Unassembled WGS sequence"/>
</dbReference>
<dbReference type="AlphaFoldDB" id="B4LE84"/>
<dbReference type="InParanoid" id="B4LE84"/>
<dbReference type="OMA" id="RRFANFI"/>
<feature type="transmembrane region" description="Helical" evidence="1">
    <location>
        <begin position="53"/>
        <end position="77"/>
    </location>
</feature>
<keyword evidence="3" id="KW-1185">Reference proteome</keyword>
<sequence length="212" mass="24909">MNSLGQLKRCLQRRYRTVASAIVFVALLTFFLEQSYVGQQRDLLYWREMVLHISHQPCLLCCLTATVLCPLLIMLLIQQRLIQSIEYTVAKLMRLYRRRKFADFIVRRLLLQLELAMQRMPGQLEAQQLLDDPITRRRYQLASEAAHRAVDIFRRDAAALLFQGYRLYPEDTTYVLREEELVLLHGGYGQIELHVNSQVLRRLLYPQGKSLA</sequence>
<dbReference type="KEGG" id="dvi:6623026"/>
<dbReference type="HOGENOM" id="CLU_1215881_0_0_1"/>
<dbReference type="OrthoDB" id="7866810at2759"/>
<keyword evidence="1" id="KW-0812">Transmembrane</keyword>
<accession>B4LE84</accession>
<dbReference type="PhylomeDB" id="B4LE84"/>
<gene>
    <name evidence="2" type="primary">Dvir\GJ13021</name>
    <name evidence="2" type="ORF">Dvir_GJ13021</name>
</gene>
<proteinExistence type="predicted"/>
<evidence type="ECO:0000313" key="3">
    <source>
        <dbReference type="Proteomes" id="UP000008792"/>
    </source>
</evidence>
<dbReference type="InterPro" id="IPR031754">
    <property type="entry name" value="DUF4736"/>
</dbReference>